<organism evidence="15 16">
    <name type="scientific">Thiospirillum jenense</name>
    <dbReference type="NCBI Taxonomy" id="1653858"/>
    <lineage>
        <taxon>Bacteria</taxon>
        <taxon>Pseudomonadati</taxon>
        <taxon>Pseudomonadota</taxon>
        <taxon>Gammaproteobacteria</taxon>
        <taxon>Chromatiales</taxon>
        <taxon>Chromatiaceae</taxon>
        <taxon>Thiospirillum</taxon>
    </lineage>
</organism>
<sequence>MTAQEYRRRRREVINQLGSDSVLILPAAHEMIRNRDVTYPFRQDSDFIWLTGFPEPDAIAVITPGQRGAEYTLFCRPRDPERERWDGERIGIDGAVAQYQADVAYSLAELEQKIPDLLSNRRRVFYPLAVNAEFDAQIMQWLRVVRNKARGGITAPSECVSSDRILHELRLIKSPAELTLMRRAAKISALAHRTLMTTCQPGSTEAVLETAFICTCAQHGARHQAYSPIVAGGERACILHSVSNDAPLHDGDLVLIDAGAEFNGYASDITRTFPVNGRFNFAQCQLYELVLNAQAAALACAIPGQYWNAPHEAAVKVLTRGLVKLGLLAGQSKDVPRLIKEEQYKPFYMHRTGHWLGLDVHDVGDYKPNQQWRQFTPGMVLTIEPGLYIAPDADVPMEYRGIGIRIEDDVLITAGGNEILSREVPKEVAAIETLMAQRRNHKVK</sequence>
<dbReference type="Proteomes" id="UP000548632">
    <property type="component" value="Unassembled WGS sequence"/>
</dbReference>
<dbReference type="InterPro" id="IPR052433">
    <property type="entry name" value="X-Pro_dipept-like"/>
</dbReference>
<dbReference type="Gene3D" id="3.90.230.10">
    <property type="entry name" value="Creatinase/methionine aminopeptidase superfamily"/>
    <property type="match status" value="1"/>
</dbReference>
<accession>A0A839H8L6</accession>
<evidence type="ECO:0000256" key="1">
    <source>
        <dbReference type="ARBA" id="ARBA00001424"/>
    </source>
</evidence>
<dbReference type="SUPFAM" id="SSF53092">
    <property type="entry name" value="Creatinase/prolidase N-terminal domain"/>
    <property type="match status" value="1"/>
</dbReference>
<dbReference type="SMART" id="SM01011">
    <property type="entry name" value="AMP_N"/>
    <property type="match status" value="1"/>
</dbReference>
<keyword evidence="9" id="KW-0464">Manganese</keyword>
<evidence type="ECO:0000256" key="3">
    <source>
        <dbReference type="ARBA" id="ARBA00008766"/>
    </source>
</evidence>
<dbReference type="CDD" id="cd01087">
    <property type="entry name" value="Prolidase"/>
    <property type="match status" value="1"/>
</dbReference>
<evidence type="ECO:0000256" key="6">
    <source>
        <dbReference type="ARBA" id="ARBA00022723"/>
    </source>
</evidence>
<evidence type="ECO:0000313" key="16">
    <source>
        <dbReference type="Proteomes" id="UP000548632"/>
    </source>
</evidence>
<protein>
    <recommendedName>
        <fullName evidence="10">Xaa-Pro aminopeptidase</fullName>
        <ecNumber evidence="4">3.4.11.9</ecNumber>
    </recommendedName>
    <alternativeName>
        <fullName evidence="11">Aminopeptidase P II</fullName>
    </alternativeName>
    <alternativeName>
        <fullName evidence="12">X-Pro aminopeptidase</fullName>
    </alternativeName>
</protein>
<evidence type="ECO:0000256" key="13">
    <source>
        <dbReference type="RuleBase" id="RU000590"/>
    </source>
</evidence>
<evidence type="ECO:0000256" key="11">
    <source>
        <dbReference type="ARBA" id="ARBA00075356"/>
    </source>
</evidence>
<dbReference type="InterPro" id="IPR000994">
    <property type="entry name" value="Pept_M24"/>
</dbReference>
<dbReference type="PANTHER" id="PTHR43226">
    <property type="entry name" value="XAA-PRO AMINOPEPTIDASE 3"/>
    <property type="match status" value="1"/>
</dbReference>
<dbReference type="InterPro" id="IPR036005">
    <property type="entry name" value="Creatinase/aminopeptidase-like"/>
</dbReference>
<dbReference type="EC" id="3.4.11.9" evidence="4"/>
<proteinExistence type="inferred from homology"/>
<feature type="domain" description="Aminopeptidase P N-terminal" evidence="14">
    <location>
        <begin position="1"/>
        <end position="135"/>
    </location>
</feature>
<dbReference type="GO" id="GO:0005829">
    <property type="term" value="C:cytosol"/>
    <property type="evidence" value="ECO:0007669"/>
    <property type="project" value="TreeGrafter"/>
</dbReference>
<dbReference type="FunFam" id="3.90.230.10:FF:000002">
    <property type="entry name" value="Xaa-Pro aminopeptidase 3"/>
    <property type="match status" value="1"/>
</dbReference>
<evidence type="ECO:0000313" key="15">
    <source>
        <dbReference type="EMBL" id="MBB1125461.1"/>
    </source>
</evidence>
<evidence type="ECO:0000256" key="4">
    <source>
        <dbReference type="ARBA" id="ARBA00012574"/>
    </source>
</evidence>
<dbReference type="GO" id="GO:0070006">
    <property type="term" value="F:metalloaminopeptidase activity"/>
    <property type="evidence" value="ECO:0007669"/>
    <property type="project" value="InterPro"/>
</dbReference>
<comment type="caution">
    <text evidence="15">The sequence shown here is derived from an EMBL/GenBank/DDBJ whole genome shotgun (WGS) entry which is preliminary data.</text>
</comment>
<keyword evidence="16" id="KW-1185">Reference proteome</keyword>
<evidence type="ECO:0000256" key="7">
    <source>
        <dbReference type="ARBA" id="ARBA00022801"/>
    </source>
</evidence>
<gene>
    <name evidence="15" type="ORF">HUK38_04350</name>
</gene>
<evidence type="ECO:0000256" key="5">
    <source>
        <dbReference type="ARBA" id="ARBA00022670"/>
    </source>
</evidence>
<dbReference type="PANTHER" id="PTHR43226:SF4">
    <property type="entry name" value="XAA-PRO AMINOPEPTIDASE 3"/>
    <property type="match status" value="1"/>
</dbReference>
<dbReference type="AlphaFoldDB" id="A0A839H8L6"/>
<keyword evidence="5" id="KW-0645">Protease</keyword>
<comment type="similarity">
    <text evidence="3 13">Belongs to the peptidase M24B family.</text>
</comment>
<dbReference type="SUPFAM" id="SSF55920">
    <property type="entry name" value="Creatinase/aminopeptidase"/>
    <property type="match status" value="1"/>
</dbReference>
<keyword evidence="6 13" id="KW-0479">Metal-binding</keyword>
<evidence type="ECO:0000256" key="2">
    <source>
        <dbReference type="ARBA" id="ARBA00001936"/>
    </source>
</evidence>
<dbReference type="InterPro" id="IPR029149">
    <property type="entry name" value="Creatin/AminoP/Spt16_N"/>
</dbReference>
<evidence type="ECO:0000259" key="14">
    <source>
        <dbReference type="SMART" id="SM01011"/>
    </source>
</evidence>
<keyword evidence="15" id="KW-0031">Aminopeptidase</keyword>
<reference evidence="15 16" key="1">
    <citation type="journal article" date="2020" name="Arch. Microbiol.">
        <title>The genome sequence of the giant phototrophic gammaproteobacterium Thiospirillum jenense gives insight into its physiological properties and phylogenetic relationships.</title>
        <authorList>
            <person name="Imhoff J.F."/>
            <person name="Meyer T.E."/>
            <person name="Kyndt J.A."/>
        </authorList>
    </citation>
    <scope>NUCLEOTIDE SEQUENCE [LARGE SCALE GENOMIC DNA]</scope>
    <source>
        <strain evidence="15 16">DSM 216</strain>
    </source>
</reference>
<evidence type="ECO:0000256" key="10">
    <source>
        <dbReference type="ARBA" id="ARBA00069363"/>
    </source>
</evidence>
<comment type="catalytic activity">
    <reaction evidence="1">
        <text>Release of any N-terminal amino acid, including proline, that is linked to proline, even from a dipeptide or tripeptide.</text>
        <dbReference type="EC" id="3.4.11.9"/>
    </reaction>
</comment>
<evidence type="ECO:0000256" key="9">
    <source>
        <dbReference type="ARBA" id="ARBA00023211"/>
    </source>
</evidence>
<dbReference type="GO" id="GO:0030145">
    <property type="term" value="F:manganese ion binding"/>
    <property type="evidence" value="ECO:0007669"/>
    <property type="project" value="InterPro"/>
</dbReference>
<keyword evidence="7" id="KW-0378">Hydrolase</keyword>
<dbReference type="Pfam" id="PF05195">
    <property type="entry name" value="AMP_N"/>
    <property type="match status" value="1"/>
</dbReference>
<dbReference type="Gene3D" id="3.40.350.10">
    <property type="entry name" value="Creatinase/prolidase N-terminal domain"/>
    <property type="match status" value="1"/>
</dbReference>
<evidence type="ECO:0000256" key="8">
    <source>
        <dbReference type="ARBA" id="ARBA00023049"/>
    </source>
</evidence>
<dbReference type="InterPro" id="IPR001131">
    <property type="entry name" value="Peptidase_M24B_aminopep-P_CS"/>
</dbReference>
<dbReference type="PROSITE" id="PS00491">
    <property type="entry name" value="PROLINE_PEPTIDASE"/>
    <property type="match status" value="1"/>
</dbReference>
<dbReference type="GO" id="GO:0006508">
    <property type="term" value="P:proteolysis"/>
    <property type="evidence" value="ECO:0007669"/>
    <property type="project" value="UniProtKB-KW"/>
</dbReference>
<name>A0A839H8L6_9GAMM</name>
<dbReference type="Pfam" id="PF00557">
    <property type="entry name" value="Peptidase_M24"/>
    <property type="match status" value="1"/>
</dbReference>
<comment type="cofactor">
    <cofactor evidence="2">
        <name>Mn(2+)</name>
        <dbReference type="ChEBI" id="CHEBI:29035"/>
    </cofactor>
</comment>
<keyword evidence="8" id="KW-0482">Metalloprotease</keyword>
<evidence type="ECO:0000256" key="12">
    <source>
        <dbReference type="ARBA" id="ARBA00081411"/>
    </source>
</evidence>
<dbReference type="InterPro" id="IPR007865">
    <property type="entry name" value="Aminopep_P_N"/>
</dbReference>
<dbReference type="EMBL" id="JABVCQ010000007">
    <property type="protein sequence ID" value="MBB1125461.1"/>
    <property type="molecule type" value="Genomic_DNA"/>
</dbReference>